<accession>A0A914ZNE3</accession>
<dbReference type="Gene3D" id="3.40.50.300">
    <property type="entry name" value="P-loop containing nucleotide triphosphate hydrolases"/>
    <property type="match status" value="1"/>
</dbReference>
<keyword evidence="2" id="KW-0813">Transport</keyword>
<evidence type="ECO:0000256" key="3">
    <source>
        <dbReference type="ARBA" id="ARBA00022692"/>
    </source>
</evidence>
<evidence type="ECO:0000256" key="7">
    <source>
        <dbReference type="ARBA" id="ARBA00023136"/>
    </source>
</evidence>
<keyword evidence="5" id="KW-0067">ATP-binding</keyword>
<dbReference type="PROSITE" id="PS50893">
    <property type="entry name" value="ABC_TRANSPORTER_2"/>
    <property type="match status" value="1"/>
</dbReference>
<dbReference type="InterPro" id="IPR017871">
    <property type="entry name" value="ABC_transporter-like_CS"/>
</dbReference>
<dbReference type="InterPro" id="IPR003593">
    <property type="entry name" value="AAA+_ATPase"/>
</dbReference>
<dbReference type="FunFam" id="3.40.50.300:FF:000163">
    <property type="entry name" value="Multidrug resistance-associated protein member 4"/>
    <property type="match status" value="1"/>
</dbReference>
<dbReference type="SMART" id="SM00382">
    <property type="entry name" value="AAA"/>
    <property type="match status" value="1"/>
</dbReference>
<feature type="domain" description="ABC transporter" evidence="9">
    <location>
        <begin position="65"/>
        <end position="299"/>
    </location>
</feature>
<comment type="subcellular location">
    <subcellularLocation>
        <location evidence="1">Membrane</location>
        <topology evidence="1">Multi-pass membrane protein</topology>
    </subcellularLocation>
</comment>
<name>A0A914ZNE3_PARUN</name>
<dbReference type="Pfam" id="PF00005">
    <property type="entry name" value="ABC_tran"/>
    <property type="match status" value="1"/>
</dbReference>
<dbReference type="GO" id="GO:0005524">
    <property type="term" value="F:ATP binding"/>
    <property type="evidence" value="ECO:0007669"/>
    <property type="project" value="UniProtKB-KW"/>
</dbReference>
<dbReference type="PANTHER" id="PTHR24223:SF447">
    <property type="entry name" value="MULTIDRUG RESISTANCE-ASSOCIATED PROTEIN 5"/>
    <property type="match status" value="1"/>
</dbReference>
<protein>
    <submittedName>
        <fullName evidence="11">ABC transmembrane type-1 domain-containing protein</fullName>
    </submittedName>
</protein>
<evidence type="ECO:0000256" key="5">
    <source>
        <dbReference type="ARBA" id="ARBA00022840"/>
    </source>
</evidence>
<keyword evidence="4" id="KW-0547">Nucleotide-binding</keyword>
<evidence type="ECO:0000259" key="9">
    <source>
        <dbReference type="PROSITE" id="PS50893"/>
    </source>
</evidence>
<dbReference type="GO" id="GO:0016887">
    <property type="term" value="F:ATP hydrolysis activity"/>
    <property type="evidence" value="ECO:0007669"/>
    <property type="project" value="InterPro"/>
</dbReference>
<keyword evidence="6" id="KW-1133">Transmembrane helix</keyword>
<sequence>MRSLQLFQMSGIFQFAVRTQTELEAKMTSVERVAHYCEHIEPEGEWEAKKEDPPVPSDWPAHGDIYFEDVKLRYRPSLPLALDGVTFSVISKDKVGIIGRTGSGKSSLCNVLCRMYPLTWGTISIDGVNIAHVGLHRLRRSMAIIPQDPALFAGTIRFNLDPNQEFTDDQLWNALEKTFLKDMVSSLDNKLEATVTEGGRNLSVGERQLMCMARAILRRVRIVVLDEATGSLDVSMDRLVQKCLKEALAECTVFMIAHRLENVLSMNKLLYMSQAKLIEYDDTKKLLAERDSHIRRLVNGEMQRGGDSGTAGSSKQEKGSSDNSDNSSPVHLYPVLEAGASGKTSPETSEFEKISESVGKGTNSAENSDLEVIESKSEIED</sequence>
<dbReference type="PROSITE" id="PS00211">
    <property type="entry name" value="ABC_TRANSPORTER_1"/>
    <property type="match status" value="1"/>
</dbReference>
<dbReference type="InterPro" id="IPR003439">
    <property type="entry name" value="ABC_transporter-like_ATP-bd"/>
</dbReference>
<dbReference type="WBParaSite" id="PgB09_g049_t03">
    <property type="protein sequence ID" value="PgB09_g049_t03"/>
    <property type="gene ID" value="PgB09_g049"/>
</dbReference>
<reference evidence="11" key="1">
    <citation type="submission" date="2022-11" db="UniProtKB">
        <authorList>
            <consortium name="WormBaseParasite"/>
        </authorList>
    </citation>
    <scope>IDENTIFICATION</scope>
</reference>
<dbReference type="InterPro" id="IPR027417">
    <property type="entry name" value="P-loop_NTPase"/>
</dbReference>
<dbReference type="AlphaFoldDB" id="A0A914ZNE3"/>
<evidence type="ECO:0000256" key="2">
    <source>
        <dbReference type="ARBA" id="ARBA00022448"/>
    </source>
</evidence>
<feature type="region of interest" description="Disordered" evidence="8">
    <location>
        <begin position="297"/>
        <end position="381"/>
    </location>
</feature>
<dbReference type="CDD" id="cd03244">
    <property type="entry name" value="ABCC_MRP_domain2"/>
    <property type="match status" value="1"/>
</dbReference>
<evidence type="ECO:0000313" key="10">
    <source>
        <dbReference type="Proteomes" id="UP000887569"/>
    </source>
</evidence>
<dbReference type="SUPFAM" id="SSF52540">
    <property type="entry name" value="P-loop containing nucleoside triphosphate hydrolases"/>
    <property type="match status" value="1"/>
</dbReference>
<evidence type="ECO:0000313" key="11">
    <source>
        <dbReference type="WBParaSite" id="PgB09_g049_t03"/>
    </source>
</evidence>
<keyword evidence="10" id="KW-1185">Reference proteome</keyword>
<keyword evidence="7" id="KW-0472">Membrane</keyword>
<evidence type="ECO:0000256" key="4">
    <source>
        <dbReference type="ARBA" id="ARBA00022741"/>
    </source>
</evidence>
<dbReference type="Proteomes" id="UP000887569">
    <property type="component" value="Unplaced"/>
</dbReference>
<dbReference type="InterPro" id="IPR050173">
    <property type="entry name" value="ABC_transporter_C-like"/>
</dbReference>
<dbReference type="PANTHER" id="PTHR24223">
    <property type="entry name" value="ATP-BINDING CASSETTE SUB-FAMILY C"/>
    <property type="match status" value="1"/>
</dbReference>
<keyword evidence="3" id="KW-0812">Transmembrane</keyword>
<evidence type="ECO:0000256" key="6">
    <source>
        <dbReference type="ARBA" id="ARBA00022989"/>
    </source>
</evidence>
<evidence type="ECO:0000256" key="1">
    <source>
        <dbReference type="ARBA" id="ARBA00004141"/>
    </source>
</evidence>
<evidence type="ECO:0000256" key="8">
    <source>
        <dbReference type="SAM" id="MobiDB-lite"/>
    </source>
</evidence>
<organism evidence="10 11">
    <name type="scientific">Parascaris univalens</name>
    <name type="common">Nematode worm</name>
    <dbReference type="NCBI Taxonomy" id="6257"/>
    <lineage>
        <taxon>Eukaryota</taxon>
        <taxon>Metazoa</taxon>
        <taxon>Ecdysozoa</taxon>
        <taxon>Nematoda</taxon>
        <taxon>Chromadorea</taxon>
        <taxon>Rhabditida</taxon>
        <taxon>Spirurina</taxon>
        <taxon>Ascaridomorpha</taxon>
        <taxon>Ascaridoidea</taxon>
        <taxon>Ascarididae</taxon>
        <taxon>Parascaris</taxon>
    </lineage>
</organism>
<dbReference type="GO" id="GO:0016020">
    <property type="term" value="C:membrane"/>
    <property type="evidence" value="ECO:0007669"/>
    <property type="project" value="UniProtKB-SubCell"/>
</dbReference>
<proteinExistence type="predicted"/>
<dbReference type="GO" id="GO:0042626">
    <property type="term" value="F:ATPase-coupled transmembrane transporter activity"/>
    <property type="evidence" value="ECO:0007669"/>
    <property type="project" value="TreeGrafter"/>
</dbReference>